<evidence type="ECO:0000256" key="1">
    <source>
        <dbReference type="SAM" id="SignalP"/>
    </source>
</evidence>
<evidence type="ECO:0000313" key="3">
    <source>
        <dbReference type="EMBL" id="SDB75521.1"/>
    </source>
</evidence>
<dbReference type="InterPro" id="IPR005135">
    <property type="entry name" value="Endo/exonuclease/phosphatase"/>
</dbReference>
<keyword evidence="3" id="KW-0378">Hydrolase</keyword>
<dbReference type="GO" id="GO:0006506">
    <property type="term" value="P:GPI anchor biosynthetic process"/>
    <property type="evidence" value="ECO:0007669"/>
    <property type="project" value="TreeGrafter"/>
</dbReference>
<gene>
    <name evidence="3" type="ORF">SAMN05192581_1002145</name>
</gene>
<accession>A0A1G6G0U0</accession>
<dbReference type="InterPro" id="IPR036691">
    <property type="entry name" value="Endo/exonu/phosph_ase_sf"/>
</dbReference>
<keyword evidence="3" id="KW-0255">Endonuclease</keyword>
<feature type="signal peptide" evidence="1">
    <location>
        <begin position="1"/>
        <end position="22"/>
    </location>
</feature>
<dbReference type="AlphaFoldDB" id="A0A1G6G0U0"/>
<dbReference type="Proteomes" id="UP000183670">
    <property type="component" value="Unassembled WGS sequence"/>
</dbReference>
<dbReference type="PROSITE" id="PS51257">
    <property type="entry name" value="PROKAR_LIPOPROTEIN"/>
    <property type="match status" value="1"/>
</dbReference>
<protein>
    <submittedName>
        <fullName evidence="3">Metal-dependent hydrolase, endonuclease/exonuclease/phosphatase family</fullName>
    </submittedName>
</protein>
<proteinExistence type="predicted"/>
<name>A0A1G6G0U0_BACOV</name>
<reference evidence="3 4" key="1">
    <citation type="submission" date="2016-10" db="EMBL/GenBank/DDBJ databases">
        <authorList>
            <person name="de Groot N.N."/>
        </authorList>
    </citation>
    <scope>NUCLEOTIDE SEQUENCE [LARGE SCALE GENOMIC DNA]</scope>
    <source>
        <strain evidence="3 4">NLAE-zl-C500</strain>
    </source>
</reference>
<feature type="domain" description="Endonuclease/exonuclease/phosphatase" evidence="2">
    <location>
        <begin position="41"/>
        <end position="248"/>
    </location>
</feature>
<dbReference type="SUPFAM" id="SSF56219">
    <property type="entry name" value="DNase I-like"/>
    <property type="match status" value="1"/>
</dbReference>
<dbReference type="Gene3D" id="3.60.10.10">
    <property type="entry name" value="Endonuclease/exonuclease/phosphatase"/>
    <property type="match status" value="1"/>
</dbReference>
<dbReference type="EMBL" id="FMYE01000002">
    <property type="protein sequence ID" value="SDB75521.1"/>
    <property type="molecule type" value="Genomic_DNA"/>
</dbReference>
<organism evidence="3 4">
    <name type="scientific">Bacteroides ovatus</name>
    <dbReference type="NCBI Taxonomy" id="28116"/>
    <lineage>
        <taxon>Bacteria</taxon>
        <taxon>Pseudomonadati</taxon>
        <taxon>Bacteroidota</taxon>
        <taxon>Bacteroidia</taxon>
        <taxon>Bacteroidales</taxon>
        <taxon>Bacteroidaceae</taxon>
        <taxon>Bacteroides</taxon>
    </lineage>
</organism>
<keyword evidence="3" id="KW-0269">Exonuclease</keyword>
<dbReference type="RefSeq" id="WP_074556598.1">
    <property type="nucleotide sequence ID" value="NZ_FMYE01000002.1"/>
</dbReference>
<dbReference type="Pfam" id="PF03372">
    <property type="entry name" value="Exo_endo_phos"/>
    <property type="match status" value="1"/>
</dbReference>
<dbReference type="GO" id="GO:0004519">
    <property type="term" value="F:endonuclease activity"/>
    <property type="evidence" value="ECO:0007669"/>
    <property type="project" value="UniProtKB-KW"/>
</dbReference>
<dbReference type="GO" id="GO:0004527">
    <property type="term" value="F:exonuclease activity"/>
    <property type="evidence" value="ECO:0007669"/>
    <property type="project" value="UniProtKB-KW"/>
</dbReference>
<keyword evidence="3" id="KW-0540">Nuclease</keyword>
<dbReference type="PANTHER" id="PTHR14859:SF15">
    <property type="entry name" value="ENDONUCLEASE_EXONUCLEASE_PHOSPHATASE DOMAIN-CONTAINING PROTEIN"/>
    <property type="match status" value="1"/>
</dbReference>
<evidence type="ECO:0000313" key="4">
    <source>
        <dbReference type="Proteomes" id="UP000183670"/>
    </source>
</evidence>
<feature type="chain" id="PRO_5010336008" evidence="1">
    <location>
        <begin position="23"/>
        <end position="277"/>
    </location>
</feature>
<dbReference type="GO" id="GO:0016020">
    <property type="term" value="C:membrane"/>
    <property type="evidence" value="ECO:0007669"/>
    <property type="project" value="GOC"/>
</dbReference>
<sequence>MKHKFYLLLVLLINGLFIGCSSDDDGVTPPDDKDGVLVKVMSYNIYSGQKVYSGKKGMEAIAQVIKKINPDLAGLQEFETKTNKVENADIIALMKEVTGMQYAFFVKTRDVDGGEYGNLILSKYPISDEVNYDLPRIETVEDVYPRSMGVMKTEKEGKNFYFGVTHLSHVGNETNRINQTSTILEKTKGMDAPMILTGDFNALADSGPMKILYERFDIGCLNGNYGLTTGTPVPVKAIDFVLYTPDKGMAPKAYDVYYDAYVESDHFPVVATFSIND</sequence>
<dbReference type="InterPro" id="IPR051916">
    <property type="entry name" value="GPI-anchor_lipid_remodeler"/>
</dbReference>
<evidence type="ECO:0000259" key="2">
    <source>
        <dbReference type="Pfam" id="PF03372"/>
    </source>
</evidence>
<keyword evidence="1" id="KW-0732">Signal</keyword>
<dbReference type="PANTHER" id="PTHR14859">
    <property type="entry name" value="CALCOFLUOR WHITE HYPERSENSITIVE PROTEIN PRECURSOR"/>
    <property type="match status" value="1"/>
</dbReference>